<protein>
    <submittedName>
        <fullName evidence="2">Uncharacterized protein</fullName>
    </submittedName>
</protein>
<evidence type="ECO:0000313" key="2">
    <source>
        <dbReference type="EMBL" id="PIC14204.1"/>
    </source>
</evidence>
<evidence type="ECO:0000256" key="1">
    <source>
        <dbReference type="SAM" id="MobiDB-lite"/>
    </source>
</evidence>
<name>A0A2G5SGJ8_9PELO</name>
<proteinExistence type="predicted"/>
<dbReference type="EMBL" id="PDUG01000008">
    <property type="protein sequence ID" value="PIC14204.1"/>
    <property type="molecule type" value="Genomic_DNA"/>
</dbReference>
<reference evidence="3" key="1">
    <citation type="submission" date="2017-10" db="EMBL/GenBank/DDBJ databases">
        <title>Rapid genome shrinkage in a self-fertile nematode reveals novel sperm competition proteins.</title>
        <authorList>
            <person name="Yin D."/>
            <person name="Schwarz E.M."/>
            <person name="Thomas C.G."/>
            <person name="Felde R.L."/>
            <person name="Korf I.F."/>
            <person name="Cutter A.D."/>
            <person name="Schartner C.M."/>
            <person name="Ralston E.J."/>
            <person name="Meyer B.J."/>
            <person name="Haag E.S."/>
        </authorList>
    </citation>
    <scope>NUCLEOTIDE SEQUENCE [LARGE SCALE GENOMIC DNA]</scope>
    <source>
        <strain evidence="3">JU1422</strain>
    </source>
</reference>
<keyword evidence="3" id="KW-1185">Reference proteome</keyword>
<evidence type="ECO:0000313" key="3">
    <source>
        <dbReference type="Proteomes" id="UP000230233"/>
    </source>
</evidence>
<organism evidence="2 3">
    <name type="scientific">Caenorhabditis nigoni</name>
    <dbReference type="NCBI Taxonomy" id="1611254"/>
    <lineage>
        <taxon>Eukaryota</taxon>
        <taxon>Metazoa</taxon>
        <taxon>Ecdysozoa</taxon>
        <taxon>Nematoda</taxon>
        <taxon>Chromadorea</taxon>
        <taxon>Rhabditida</taxon>
        <taxon>Rhabditina</taxon>
        <taxon>Rhabditomorpha</taxon>
        <taxon>Rhabditoidea</taxon>
        <taxon>Rhabditidae</taxon>
        <taxon>Peloderinae</taxon>
        <taxon>Caenorhabditis</taxon>
    </lineage>
</organism>
<feature type="compositionally biased region" description="Basic and acidic residues" evidence="1">
    <location>
        <begin position="7"/>
        <end position="20"/>
    </location>
</feature>
<comment type="caution">
    <text evidence="2">The sequence shown here is derived from an EMBL/GenBank/DDBJ whole genome shotgun (WGS) entry which is preliminary data.</text>
</comment>
<dbReference type="Proteomes" id="UP000230233">
    <property type="component" value="Unassembled WGS sequence"/>
</dbReference>
<sequence>MYNAMRKQQEREDKEEEAARRVERMERVLAKIVEKNLELAGFRTNNDARGIHASFAGLLKNERVIDGFTRAHPPSRRQSSIG</sequence>
<dbReference type="AlphaFoldDB" id="A0A2G5SGJ8"/>
<gene>
    <name evidence="2" type="ORF">B9Z55_027193</name>
</gene>
<accession>A0A2G5SGJ8</accession>
<feature type="region of interest" description="Disordered" evidence="1">
    <location>
        <begin position="1"/>
        <end position="20"/>
    </location>
</feature>